<gene>
    <name evidence="4" type="ORF">LCGC14_0459120</name>
</gene>
<dbReference type="SUPFAM" id="SSF52540">
    <property type="entry name" value="P-loop containing nucleoside triphosphate hydrolases"/>
    <property type="match status" value="1"/>
</dbReference>
<comment type="caution">
    <text evidence="4">The sequence shown here is derived from an EMBL/GenBank/DDBJ whole genome shotgun (WGS) entry which is preliminary data.</text>
</comment>
<dbReference type="GO" id="GO:0005524">
    <property type="term" value="F:ATP binding"/>
    <property type="evidence" value="ECO:0007669"/>
    <property type="project" value="UniProtKB-KW"/>
</dbReference>
<organism evidence="4">
    <name type="scientific">marine sediment metagenome</name>
    <dbReference type="NCBI Taxonomy" id="412755"/>
    <lineage>
        <taxon>unclassified sequences</taxon>
        <taxon>metagenomes</taxon>
        <taxon>ecological metagenomes</taxon>
    </lineage>
</organism>
<feature type="domain" description="FtsK" evidence="3">
    <location>
        <begin position="117"/>
        <end position="299"/>
    </location>
</feature>
<dbReference type="Gene3D" id="3.40.50.300">
    <property type="entry name" value="P-loop containing nucleotide triphosphate hydrolases"/>
    <property type="match status" value="1"/>
</dbReference>
<keyword evidence="1" id="KW-0547">Nucleotide-binding</keyword>
<evidence type="ECO:0000256" key="2">
    <source>
        <dbReference type="ARBA" id="ARBA00022840"/>
    </source>
</evidence>
<protein>
    <recommendedName>
        <fullName evidence="3">FtsK domain-containing protein</fullName>
    </recommendedName>
</protein>
<dbReference type="GO" id="GO:0003677">
    <property type="term" value="F:DNA binding"/>
    <property type="evidence" value="ECO:0007669"/>
    <property type="project" value="InterPro"/>
</dbReference>
<dbReference type="Pfam" id="PF01580">
    <property type="entry name" value="FtsK_SpoIIIE"/>
    <property type="match status" value="2"/>
</dbReference>
<accession>A0A0F9VPC6</accession>
<dbReference type="InterPro" id="IPR027417">
    <property type="entry name" value="P-loop_NTPase"/>
</dbReference>
<dbReference type="SMART" id="SM00382">
    <property type="entry name" value="AAA"/>
    <property type="match status" value="1"/>
</dbReference>
<dbReference type="Gene3D" id="3.30.980.40">
    <property type="match status" value="1"/>
</dbReference>
<reference evidence="4" key="1">
    <citation type="journal article" date="2015" name="Nature">
        <title>Complex archaea that bridge the gap between prokaryotes and eukaryotes.</title>
        <authorList>
            <person name="Spang A."/>
            <person name="Saw J.H."/>
            <person name="Jorgensen S.L."/>
            <person name="Zaremba-Niedzwiedzka K."/>
            <person name="Martijn J."/>
            <person name="Lind A.E."/>
            <person name="van Eijk R."/>
            <person name="Schleper C."/>
            <person name="Guy L."/>
            <person name="Ettema T.J."/>
        </authorList>
    </citation>
    <scope>NUCLEOTIDE SEQUENCE</scope>
</reference>
<evidence type="ECO:0000259" key="3">
    <source>
        <dbReference type="PROSITE" id="PS50901"/>
    </source>
</evidence>
<keyword evidence="2" id="KW-0067">ATP-binding</keyword>
<dbReference type="CDD" id="cd01127">
    <property type="entry name" value="TrwB_TraG_TraD_VirD4"/>
    <property type="match status" value="1"/>
</dbReference>
<evidence type="ECO:0000256" key="1">
    <source>
        <dbReference type="ARBA" id="ARBA00022741"/>
    </source>
</evidence>
<evidence type="ECO:0000313" key="4">
    <source>
        <dbReference type="EMBL" id="KKN67653.1"/>
    </source>
</evidence>
<dbReference type="InterPro" id="IPR050206">
    <property type="entry name" value="FtsK/SpoIIIE/SftA"/>
</dbReference>
<dbReference type="EMBL" id="LAZR01000468">
    <property type="protein sequence ID" value="KKN67653.1"/>
    <property type="molecule type" value="Genomic_DNA"/>
</dbReference>
<dbReference type="PANTHER" id="PTHR22683">
    <property type="entry name" value="SPORULATION PROTEIN RELATED"/>
    <property type="match status" value="1"/>
</dbReference>
<dbReference type="PANTHER" id="PTHR22683:SF41">
    <property type="entry name" value="DNA TRANSLOCASE FTSK"/>
    <property type="match status" value="1"/>
</dbReference>
<proteinExistence type="predicted"/>
<dbReference type="InterPro" id="IPR003593">
    <property type="entry name" value="AAA+_ATPase"/>
</dbReference>
<name>A0A0F9VPC6_9ZZZZ</name>
<dbReference type="InterPro" id="IPR002543">
    <property type="entry name" value="FtsK_dom"/>
</dbReference>
<dbReference type="PROSITE" id="PS50901">
    <property type="entry name" value="FTSK"/>
    <property type="match status" value="1"/>
</dbReference>
<dbReference type="AlphaFoldDB" id="A0A0F9VPC6"/>
<sequence length="347" mass="39184">MIFTDYVMVNSFNELLLNFNIKAQCVEAKKHRHFAFYDIKLDHGTKISQLVRNAGELALAMQTKTDLIVTPLIEQGVVRLHTTHASADLLPFEALYSRHRAPQEHIIPFLLGETAEGEPLWVDMARNPHLLVAGSTGSGKSVFLHTLIANAAKRKDVKLYLIDTKRVEFNIYKDDGLKPLVYHIADDYNGAMGVLKSVHMMMESRYKYMSQNGIQSIEDRPNIFDKIMIVIDEAADLMLYNKTKEFEQLIVRLAQKARAAGIYLILATQRPSVDVLTGLIKSNFPARVSCKVSTRIDSRVVLDQHGAENLAGRGDAIIKQPSRNVTRFQVAFVAPKDTVNNFKLRYN</sequence>